<organism evidence="2 3">
    <name type="scientific">Methanobacterium bryantii</name>
    <dbReference type="NCBI Taxonomy" id="2161"/>
    <lineage>
        <taxon>Archaea</taxon>
        <taxon>Methanobacteriati</taxon>
        <taxon>Methanobacteriota</taxon>
        <taxon>Methanomada group</taxon>
        <taxon>Methanobacteria</taxon>
        <taxon>Methanobacteriales</taxon>
        <taxon>Methanobacteriaceae</taxon>
        <taxon>Methanobacterium</taxon>
    </lineage>
</organism>
<reference evidence="2 3" key="1">
    <citation type="journal article" date="2017" name="BMC Genomics">
        <title>Genomic analysis of methanogenic archaea reveals a shift towards energy conservation.</title>
        <authorList>
            <person name="Gilmore S.P."/>
            <person name="Henske J.K."/>
            <person name="Sexton J.A."/>
            <person name="Solomon K.V."/>
            <person name="Seppala S."/>
            <person name="Yoo J.I."/>
            <person name="Huyett L.M."/>
            <person name="Pressman A."/>
            <person name="Cogan J.Z."/>
            <person name="Kivenson V."/>
            <person name="Peng X."/>
            <person name="Tan Y."/>
            <person name="Valentine D.L."/>
            <person name="O'Malley M.A."/>
        </authorList>
    </citation>
    <scope>NUCLEOTIDE SEQUENCE [LARGE SCALE GENOMIC DNA]</scope>
    <source>
        <strain evidence="2 3">M.o.H.</strain>
    </source>
</reference>
<feature type="domain" description="4Fe-4S ferredoxin-type" evidence="1">
    <location>
        <begin position="3"/>
        <end position="34"/>
    </location>
</feature>
<accession>A0A2A2H6S0</accession>
<keyword evidence="3" id="KW-1185">Reference proteome</keyword>
<comment type="caution">
    <text evidence="2">The sequence shown here is derived from an EMBL/GenBank/DDBJ whole genome shotgun (WGS) entry which is preliminary data.</text>
</comment>
<dbReference type="InterPro" id="IPR017896">
    <property type="entry name" value="4Fe4S_Fe-S-bd"/>
</dbReference>
<sequence length="68" mass="7479">MDFEVVVDKEKCVGCGTCTYSCPKSGKVWNIGEKAVWCENGTENLEYCHRCANCVLACPQRAITISVS</sequence>
<dbReference type="AlphaFoldDB" id="A0A2A2H6S0"/>
<dbReference type="RefSeq" id="WP_069584261.1">
    <property type="nucleotide sequence ID" value="NZ_LMVM01000012.1"/>
</dbReference>
<gene>
    <name evidence="2" type="ORF">ASJ80_11920</name>
</gene>
<dbReference type="Gene3D" id="3.30.70.20">
    <property type="match status" value="1"/>
</dbReference>
<dbReference type="OrthoDB" id="5583at2157"/>
<dbReference type="GO" id="GO:0016491">
    <property type="term" value="F:oxidoreductase activity"/>
    <property type="evidence" value="ECO:0007669"/>
    <property type="project" value="UniProtKB-ARBA"/>
</dbReference>
<dbReference type="EMBL" id="LMVM01000012">
    <property type="protein sequence ID" value="PAV05004.1"/>
    <property type="molecule type" value="Genomic_DNA"/>
</dbReference>
<evidence type="ECO:0000259" key="1">
    <source>
        <dbReference type="PROSITE" id="PS51379"/>
    </source>
</evidence>
<name>A0A2A2H6S0_METBR</name>
<dbReference type="PROSITE" id="PS00198">
    <property type="entry name" value="4FE4S_FER_1"/>
    <property type="match status" value="2"/>
</dbReference>
<dbReference type="SUPFAM" id="SSF54862">
    <property type="entry name" value="4Fe-4S ferredoxins"/>
    <property type="match status" value="1"/>
</dbReference>
<dbReference type="Pfam" id="PF13237">
    <property type="entry name" value="Fer4_10"/>
    <property type="match status" value="1"/>
</dbReference>
<feature type="domain" description="4Fe-4S ferredoxin-type" evidence="1">
    <location>
        <begin position="39"/>
        <end position="68"/>
    </location>
</feature>
<proteinExistence type="predicted"/>
<dbReference type="PROSITE" id="PS51379">
    <property type="entry name" value="4FE4S_FER_2"/>
    <property type="match status" value="2"/>
</dbReference>
<evidence type="ECO:0000313" key="3">
    <source>
        <dbReference type="Proteomes" id="UP000217784"/>
    </source>
</evidence>
<dbReference type="InterPro" id="IPR017900">
    <property type="entry name" value="4Fe4S_Fe_S_CS"/>
</dbReference>
<protein>
    <recommendedName>
        <fullName evidence="1">4Fe-4S ferredoxin-type domain-containing protein</fullName>
    </recommendedName>
</protein>
<dbReference type="Proteomes" id="UP000217784">
    <property type="component" value="Unassembled WGS sequence"/>
</dbReference>
<evidence type="ECO:0000313" key="2">
    <source>
        <dbReference type="EMBL" id="PAV05004.1"/>
    </source>
</evidence>